<feature type="domain" description="AB hydrolase-1" evidence="2">
    <location>
        <begin position="22"/>
        <end position="255"/>
    </location>
</feature>
<accession>A0A917J6B6</accession>
<protein>
    <submittedName>
        <fullName evidence="3">Hydrolase</fullName>
    </submittedName>
</protein>
<comment type="caution">
    <text evidence="3">The sequence shown here is derived from an EMBL/GenBank/DDBJ whole genome shotgun (WGS) entry which is preliminary data.</text>
</comment>
<organism evidence="3 4">
    <name type="scientific">Mucilaginibacter galii</name>
    <dbReference type="NCBI Taxonomy" id="2005073"/>
    <lineage>
        <taxon>Bacteria</taxon>
        <taxon>Pseudomonadati</taxon>
        <taxon>Bacteroidota</taxon>
        <taxon>Sphingobacteriia</taxon>
        <taxon>Sphingobacteriales</taxon>
        <taxon>Sphingobacteriaceae</taxon>
        <taxon>Mucilaginibacter</taxon>
    </lineage>
</organism>
<dbReference type="InterPro" id="IPR029058">
    <property type="entry name" value="AB_hydrolase_fold"/>
</dbReference>
<proteinExistence type="inferred from homology"/>
<dbReference type="Proteomes" id="UP000662074">
    <property type="component" value="Unassembled WGS sequence"/>
</dbReference>
<sequence length="284" mass="31513">MTDILKRNNVRVIGEGEQVMMFAHGFGCDQNVWRHLIKVYQYKYTLVVFDFVGSGKSDLAAYDIERYSSLEGYAADVLDIIDALQLREVIFIGHSVSCMSGLRAAILKPQYFSKLVFVAPSPCYLNDGDYVGGLNREDLDSLFEMMDANYLGWSSSMAPLIMGNAHMPELGEELTANFCATDPDIARKFARVTFFSDNRADLAKLSVPSLTLQCLDDILAPVEVGYYLNKHTPNNTLVILEATGHCPHLSAHVQTIEAINGYLSNYSKSDARLLSNDIVAEDGL</sequence>
<evidence type="ECO:0000313" key="4">
    <source>
        <dbReference type="Proteomes" id="UP000662074"/>
    </source>
</evidence>
<reference evidence="3" key="1">
    <citation type="journal article" date="2014" name="Int. J. Syst. Evol. Microbiol.">
        <title>Complete genome sequence of Corynebacterium casei LMG S-19264T (=DSM 44701T), isolated from a smear-ripened cheese.</title>
        <authorList>
            <consortium name="US DOE Joint Genome Institute (JGI-PGF)"/>
            <person name="Walter F."/>
            <person name="Albersmeier A."/>
            <person name="Kalinowski J."/>
            <person name="Ruckert C."/>
        </authorList>
    </citation>
    <scope>NUCLEOTIDE SEQUENCE</scope>
    <source>
        <strain evidence="3">CCM 8711</strain>
    </source>
</reference>
<name>A0A917J6B6_9SPHI</name>
<dbReference type="EMBL" id="BMDO01000001">
    <property type="protein sequence ID" value="GGI49479.1"/>
    <property type="molecule type" value="Genomic_DNA"/>
</dbReference>
<dbReference type="SUPFAM" id="SSF53474">
    <property type="entry name" value="alpha/beta-Hydrolases"/>
    <property type="match status" value="1"/>
</dbReference>
<evidence type="ECO:0000259" key="2">
    <source>
        <dbReference type="Pfam" id="PF12697"/>
    </source>
</evidence>
<dbReference type="AlphaFoldDB" id="A0A917J6B6"/>
<dbReference type="Gene3D" id="3.40.50.1820">
    <property type="entry name" value="alpha/beta hydrolase"/>
    <property type="match status" value="1"/>
</dbReference>
<keyword evidence="4" id="KW-1185">Reference proteome</keyword>
<dbReference type="InterPro" id="IPR000073">
    <property type="entry name" value="AB_hydrolase_1"/>
</dbReference>
<dbReference type="RefSeq" id="WP_188413786.1">
    <property type="nucleotide sequence ID" value="NZ_BMDO01000001.1"/>
</dbReference>
<dbReference type="PANTHER" id="PTHR43039">
    <property type="entry name" value="ESTERASE-RELATED"/>
    <property type="match status" value="1"/>
</dbReference>
<evidence type="ECO:0000256" key="1">
    <source>
        <dbReference type="ARBA" id="ARBA00008645"/>
    </source>
</evidence>
<gene>
    <name evidence="3" type="ORF">GCM10011425_06910</name>
</gene>
<dbReference type="Pfam" id="PF12697">
    <property type="entry name" value="Abhydrolase_6"/>
    <property type="match status" value="1"/>
</dbReference>
<keyword evidence="3" id="KW-0378">Hydrolase</keyword>
<comment type="similarity">
    <text evidence="1">Belongs to the AB hydrolase superfamily.</text>
</comment>
<dbReference type="GO" id="GO:0016787">
    <property type="term" value="F:hydrolase activity"/>
    <property type="evidence" value="ECO:0007669"/>
    <property type="project" value="UniProtKB-KW"/>
</dbReference>
<evidence type="ECO:0000313" key="3">
    <source>
        <dbReference type="EMBL" id="GGI49479.1"/>
    </source>
</evidence>
<reference evidence="3" key="2">
    <citation type="submission" date="2020-09" db="EMBL/GenBank/DDBJ databases">
        <authorList>
            <person name="Sun Q."/>
            <person name="Sedlacek I."/>
        </authorList>
    </citation>
    <scope>NUCLEOTIDE SEQUENCE</scope>
    <source>
        <strain evidence="3">CCM 8711</strain>
    </source>
</reference>